<dbReference type="Proteomes" id="UP000672526">
    <property type="component" value="Unassembled WGS sequence"/>
</dbReference>
<name>A0ABN7LJT7_9BURK</name>
<feature type="modified residue" description="4-aspartylphosphate" evidence="3">
    <location>
        <position position="70"/>
    </location>
</feature>
<dbReference type="CDD" id="cd17535">
    <property type="entry name" value="REC_NarL-like"/>
    <property type="match status" value="1"/>
</dbReference>
<evidence type="ECO:0000313" key="7">
    <source>
        <dbReference type="Proteomes" id="UP000672526"/>
    </source>
</evidence>
<organism evidence="6 7">
    <name type="scientific">Paraburkholderia haematera</name>
    <dbReference type="NCBI Taxonomy" id="2793077"/>
    <lineage>
        <taxon>Bacteria</taxon>
        <taxon>Pseudomonadati</taxon>
        <taxon>Pseudomonadota</taxon>
        <taxon>Betaproteobacteria</taxon>
        <taxon>Burkholderiales</taxon>
        <taxon>Burkholderiaceae</taxon>
        <taxon>Paraburkholderia</taxon>
    </lineage>
</organism>
<dbReference type="InterPro" id="IPR016032">
    <property type="entry name" value="Sig_transdc_resp-reg_C-effctor"/>
</dbReference>
<dbReference type="InterPro" id="IPR036388">
    <property type="entry name" value="WH-like_DNA-bd_sf"/>
</dbReference>
<evidence type="ECO:0000256" key="1">
    <source>
        <dbReference type="ARBA" id="ARBA00022553"/>
    </source>
</evidence>
<dbReference type="Gene3D" id="3.40.50.2300">
    <property type="match status" value="1"/>
</dbReference>
<dbReference type="EMBL" id="CAJNBK010000006">
    <property type="protein sequence ID" value="CAE6746941.1"/>
    <property type="molecule type" value="Genomic_DNA"/>
</dbReference>
<evidence type="ECO:0000313" key="6">
    <source>
        <dbReference type="EMBL" id="CAE6746941.1"/>
    </source>
</evidence>
<protein>
    <submittedName>
        <fullName evidence="6">Virulence factors putative positive transcription regulator BvgA</fullName>
    </submittedName>
</protein>
<evidence type="ECO:0000256" key="3">
    <source>
        <dbReference type="PROSITE-ProRule" id="PRU00169"/>
    </source>
</evidence>
<dbReference type="InterPro" id="IPR000792">
    <property type="entry name" value="Tscrpt_reg_LuxR_C"/>
</dbReference>
<feature type="domain" description="HTH luxR-type" evidence="4">
    <location>
        <begin position="159"/>
        <end position="224"/>
    </location>
</feature>
<dbReference type="Pfam" id="PF00072">
    <property type="entry name" value="Response_reg"/>
    <property type="match status" value="1"/>
</dbReference>
<dbReference type="PROSITE" id="PS00622">
    <property type="entry name" value="HTH_LUXR_1"/>
    <property type="match status" value="1"/>
</dbReference>
<reference evidence="6 7" key="1">
    <citation type="submission" date="2021-02" db="EMBL/GenBank/DDBJ databases">
        <authorList>
            <person name="Vanwijnsberghe S."/>
        </authorList>
    </citation>
    <scope>NUCLEOTIDE SEQUENCE [LARGE SCALE GENOMIC DNA]</scope>
    <source>
        <strain evidence="6 7">LMG 31837</strain>
    </source>
</reference>
<sequence>MIVALVSGKLIRNTIYMSTILIIDDHPAFRLVIKTQLMQLLGIEEVIEADNGQTAVELARQYTPKLAILDLDIPRISGLDVIPRLKLAHPGIRMLVLSGQDPATFAPRAMRSGAQGFVAKSQEMKEIIRGVEAVLAGYTVFPVSAAVSGLSSNSDGAQEEDRLTLLSDKELVILQMLSKGMSNKIIGDALFISNKTVSSHKTRIMQKLGVKSLVELIDLARRCRIASSQ</sequence>
<dbReference type="InterPro" id="IPR051015">
    <property type="entry name" value="EvgA-like"/>
</dbReference>
<gene>
    <name evidence="6" type="primary">bvgA_1</name>
    <name evidence="6" type="ORF">R69888_02782</name>
</gene>
<dbReference type="SUPFAM" id="SSF46894">
    <property type="entry name" value="C-terminal effector domain of the bipartite response regulators"/>
    <property type="match status" value="1"/>
</dbReference>
<feature type="domain" description="Response regulatory" evidence="5">
    <location>
        <begin position="19"/>
        <end position="135"/>
    </location>
</feature>
<dbReference type="CDD" id="cd06170">
    <property type="entry name" value="LuxR_C_like"/>
    <property type="match status" value="1"/>
</dbReference>
<keyword evidence="1 3" id="KW-0597">Phosphoprotein</keyword>
<dbReference type="InterPro" id="IPR011006">
    <property type="entry name" value="CheY-like_superfamily"/>
</dbReference>
<dbReference type="SUPFAM" id="SSF52172">
    <property type="entry name" value="CheY-like"/>
    <property type="match status" value="1"/>
</dbReference>
<dbReference type="SMART" id="SM00421">
    <property type="entry name" value="HTH_LUXR"/>
    <property type="match status" value="1"/>
</dbReference>
<evidence type="ECO:0000259" key="4">
    <source>
        <dbReference type="PROSITE" id="PS50043"/>
    </source>
</evidence>
<dbReference type="PROSITE" id="PS50043">
    <property type="entry name" value="HTH_LUXR_2"/>
    <property type="match status" value="1"/>
</dbReference>
<dbReference type="PANTHER" id="PTHR45566:SF2">
    <property type="entry name" value="NARL SUBFAMILY"/>
    <property type="match status" value="1"/>
</dbReference>
<dbReference type="Pfam" id="PF00196">
    <property type="entry name" value="GerE"/>
    <property type="match status" value="1"/>
</dbReference>
<dbReference type="SMART" id="SM00448">
    <property type="entry name" value="REC"/>
    <property type="match status" value="1"/>
</dbReference>
<comment type="caution">
    <text evidence="6">The sequence shown here is derived from an EMBL/GenBank/DDBJ whole genome shotgun (WGS) entry which is preliminary data.</text>
</comment>
<evidence type="ECO:0000256" key="2">
    <source>
        <dbReference type="ARBA" id="ARBA00023125"/>
    </source>
</evidence>
<dbReference type="PRINTS" id="PR00038">
    <property type="entry name" value="HTHLUXR"/>
</dbReference>
<dbReference type="InterPro" id="IPR001789">
    <property type="entry name" value="Sig_transdc_resp-reg_receiver"/>
</dbReference>
<proteinExistence type="predicted"/>
<accession>A0ABN7LJT7</accession>
<keyword evidence="7" id="KW-1185">Reference proteome</keyword>
<dbReference type="PANTHER" id="PTHR45566">
    <property type="entry name" value="HTH-TYPE TRANSCRIPTIONAL REGULATOR YHJB-RELATED"/>
    <property type="match status" value="1"/>
</dbReference>
<evidence type="ECO:0000259" key="5">
    <source>
        <dbReference type="PROSITE" id="PS50110"/>
    </source>
</evidence>
<keyword evidence="2" id="KW-0238">DNA-binding</keyword>
<dbReference type="Gene3D" id="1.10.10.10">
    <property type="entry name" value="Winged helix-like DNA-binding domain superfamily/Winged helix DNA-binding domain"/>
    <property type="match status" value="1"/>
</dbReference>
<dbReference type="PROSITE" id="PS50110">
    <property type="entry name" value="RESPONSE_REGULATORY"/>
    <property type="match status" value="1"/>
</dbReference>
<dbReference type="InterPro" id="IPR058245">
    <property type="entry name" value="NreC/VraR/RcsB-like_REC"/>
</dbReference>